<evidence type="ECO:0000313" key="2">
    <source>
        <dbReference type="EMBL" id="PQJ33056.1"/>
    </source>
</evidence>
<dbReference type="EMBL" id="MTPW01000001">
    <property type="protein sequence ID" value="PQJ33056.1"/>
    <property type="molecule type" value="Genomic_DNA"/>
</dbReference>
<keyword evidence="1" id="KW-1133">Transmembrane helix</keyword>
<keyword evidence="1" id="KW-0472">Membrane</keyword>
<proteinExistence type="predicted"/>
<feature type="transmembrane region" description="Helical" evidence="1">
    <location>
        <begin position="21"/>
        <end position="43"/>
    </location>
</feature>
<feature type="transmembrane region" description="Helical" evidence="1">
    <location>
        <begin position="55"/>
        <end position="75"/>
    </location>
</feature>
<protein>
    <recommendedName>
        <fullName evidence="4">Polysaccharide biosynthesis protein</fullName>
    </recommendedName>
</protein>
<sequence>MALKLKTILVSNLFKNISWNAFGLIVSRLAILAFTLITVKLLSKEDFSELTYYRNILNLSLVIAGSSLSVAAIYFSSKTDVKSELIKIHTSLFFYLLY</sequence>
<reference evidence="2 3" key="1">
    <citation type="submission" date="2017-01" db="EMBL/GenBank/DDBJ databases">
        <title>Trade-off between light-utilization and light-protection in marine flavobacteria.</title>
        <authorList>
            <person name="Kumagai Y."/>
            <person name="Yoshizawa S."/>
            <person name="Kogure K."/>
            <person name="Iwasaki W."/>
        </authorList>
    </citation>
    <scope>NUCLEOTIDE SEQUENCE [LARGE SCALE GENOMIC DNA]</scope>
    <source>
        <strain evidence="2 3">KCTC 32109</strain>
    </source>
</reference>
<dbReference type="AlphaFoldDB" id="A0A2S7UDN8"/>
<gene>
    <name evidence="2" type="ORF">BST92_14505</name>
</gene>
<evidence type="ECO:0000313" key="3">
    <source>
        <dbReference type="Proteomes" id="UP000239747"/>
    </source>
</evidence>
<keyword evidence="1" id="KW-0812">Transmembrane</keyword>
<evidence type="ECO:0008006" key="4">
    <source>
        <dbReference type="Google" id="ProtNLM"/>
    </source>
</evidence>
<evidence type="ECO:0000256" key="1">
    <source>
        <dbReference type="SAM" id="Phobius"/>
    </source>
</evidence>
<dbReference type="Proteomes" id="UP000239747">
    <property type="component" value="Unassembled WGS sequence"/>
</dbReference>
<keyword evidence="3" id="KW-1185">Reference proteome</keyword>
<comment type="caution">
    <text evidence="2">The sequence shown here is derived from an EMBL/GenBank/DDBJ whole genome shotgun (WGS) entry which is preliminary data.</text>
</comment>
<name>A0A2S7UDN8_9FLAO</name>
<accession>A0A2S7UDN8</accession>
<organism evidence="2 3">
    <name type="scientific">Nonlabens arenilitoris</name>
    <dbReference type="NCBI Taxonomy" id="1217969"/>
    <lineage>
        <taxon>Bacteria</taxon>
        <taxon>Pseudomonadati</taxon>
        <taxon>Bacteroidota</taxon>
        <taxon>Flavobacteriia</taxon>
        <taxon>Flavobacteriales</taxon>
        <taxon>Flavobacteriaceae</taxon>
        <taxon>Nonlabens</taxon>
    </lineage>
</organism>